<feature type="transmembrane region" description="Helical" evidence="1">
    <location>
        <begin position="6"/>
        <end position="25"/>
    </location>
</feature>
<sequence>MNARVIYASVGALLAALLVVMLVSYDYNRSDEVALGKADELIGAYRAAGLATPADAGQVAQVLGDDGGAVCATAGSPHQLGLLKTRLGVGGEFYLRPATVDPRTVQGLELVVATYCPEDLPAVEQFVAGLDVRPAAAG</sequence>
<evidence type="ECO:0000313" key="2">
    <source>
        <dbReference type="EMBL" id="MEQ3553877.1"/>
    </source>
</evidence>
<keyword evidence="1" id="KW-0472">Membrane</keyword>
<protein>
    <recommendedName>
        <fullName evidence="4">DUF732 domain-containing protein</fullName>
    </recommendedName>
</protein>
<keyword evidence="1" id="KW-0812">Transmembrane</keyword>
<gene>
    <name evidence="2" type="ORF">WIS52_25660</name>
</gene>
<proteinExistence type="predicted"/>
<comment type="caution">
    <text evidence="2">The sequence shown here is derived from an EMBL/GenBank/DDBJ whole genome shotgun (WGS) entry which is preliminary data.</text>
</comment>
<evidence type="ECO:0000256" key="1">
    <source>
        <dbReference type="SAM" id="Phobius"/>
    </source>
</evidence>
<evidence type="ECO:0000313" key="3">
    <source>
        <dbReference type="Proteomes" id="UP001494902"/>
    </source>
</evidence>
<keyword evidence="3" id="KW-1185">Reference proteome</keyword>
<dbReference type="Proteomes" id="UP001494902">
    <property type="component" value="Unassembled WGS sequence"/>
</dbReference>
<dbReference type="RefSeq" id="WP_349300951.1">
    <property type="nucleotide sequence ID" value="NZ_JBEDNQ010000012.1"/>
</dbReference>
<evidence type="ECO:0008006" key="4">
    <source>
        <dbReference type="Google" id="ProtNLM"/>
    </source>
</evidence>
<dbReference type="EMBL" id="JBEDNQ010000012">
    <property type="protein sequence ID" value="MEQ3553877.1"/>
    <property type="molecule type" value="Genomic_DNA"/>
</dbReference>
<organism evidence="2 3">
    <name type="scientific">Pseudonocardia nematodicida</name>
    <dbReference type="NCBI Taxonomy" id="1206997"/>
    <lineage>
        <taxon>Bacteria</taxon>
        <taxon>Bacillati</taxon>
        <taxon>Actinomycetota</taxon>
        <taxon>Actinomycetes</taxon>
        <taxon>Pseudonocardiales</taxon>
        <taxon>Pseudonocardiaceae</taxon>
        <taxon>Pseudonocardia</taxon>
    </lineage>
</organism>
<accession>A0ABV1KHE6</accession>
<keyword evidence="1" id="KW-1133">Transmembrane helix</keyword>
<reference evidence="2 3" key="1">
    <citation type="submission" date="2024-03" db="EMBL/GenBank/DDBJ databases">
        <title>Draft genome sequence of Pseudonocardia nematodicida JCM 31783.</title>
        <authorList>
            <person name="Butdee W."/>
            <person name="Duangmal K."/>
        </authorList>
    </citation>
    <scope>NUCLEOTIDE SEQUENCE [LARGE SCALE GENOMIC DNA]</scope>
    <source>
        <strain evidence="2 3">JCM 31783</strain>
    </source>
</reference>
<name>A0ABV1KHE6_9PSEU</name>